<accession>A0A1I2G0Z8</accession>
<dbReference type="InterPro" id="IPR000683">
    <property type="entry name" value="Gfo/Idh/MocA-like_OxRdtase_N"/>
</dbReference>
<dbReference type="InterPro" id="IPR006311">
    <property type="entry name" value="TAT_signal"/>
</dbReference>
<dbReference type="InterPro" id="IPR050463">
    <property type="entry name" value="Gfo/Idh/MocA_oxidrdct_glycsds"/>
</dbReference>
<dbReference type="PROSITE" id="PS51318">
    <property type="entry name" value="TAT"/>
    <property type="match status" value="1"/>
</dbReference>
<evidence type="ECO:0000256" key="5">
    <source>
        <dbReference type="ARBA" id="ARBA00023295"/>
    </source>
</evidence>
<evidence type="ECO:0000313" key="9">
    <source>
        <dbReference type="Proteomes" id="UP000198964"/>
    </source>
</evidence>
<dbReference type="Proteomes" id="UP000198964">
    <property type="component" value="Unassembled WGS sequence"/>
</dbReference>
<evidence type="ECO:0000259" key="7">
    <source>
        <dbReference type="Pfam" id="PF21252"/>
    </source>
</evidence>
<keyword evidence="3" id="KW-0378">Hydrolase</keyword>
<dbReference type="InterPro" id="IPR049303">
    <property type="entry name" value="Glyco_hydro_109_C"/>
</dbReference>
<protein>
    <submittedName>
        <fullName evidence="8">Oxidoreductase family, NAD-binding Rossmann fold</fullName>
    </submittedName>
</protein>
<name>A0A1I2G0Z8_9BACT</name>
<dbReference type="EMBL" id="FONW01000002">
    <property type="protein sequence ID" value="SFF10311.1"/>
    <property type="molecule type" value="Genomic_DNA"/>
</dbReference>
<organism evidence="8 9">
    <name type="scientific">Sunxiuqinia elliptica</name>
    <dbReference type="NCBI Taxonomy" id="655355"/>
    <lineage>
        <taxon>Bacteria</taxon>
        <taxon>Pseudomonadati</taxon>
        <taxon>Bacteroidota</taxon>
        <taxon>Bacteroidia</taxon>
        <taxon>Marinilabiliales</taxon>
        <taxon>Prolixibacteraceae</taxon>
        <taxon>Sunxiuqinia</taxon>
    </lineage>
</organism>
<sequence>MEKNRRAFLKNTLAATAGMVMVGNVRAGHQPAPSNHQSVFGLKSKPLDVVRLGMIGLGGRNRGHLGHYLKIDGVEIKAVCDIDSDCTDKSVKMCVDAGKPAPDTYTRGEYDYRRLLERDDIDAVVIGTPWRWHTPMCVDAMISGKHAFTEVPAAVTLEECWQLVDTAEKTQKNCMMMENVCYGREELMVLNMARLGVFGKLTHGECAYIHDLRGQMKSIDKNIGSWRTTHHEKRNGNLYPTHGLGPIAQYMNVNRGDRFDYLSSMSSPALGRAEYARENFPPDHIRNQRKYICGDMNTTLIKTKLGRSIMVQHDTTTPRPYDRINLLQGTKGVFRGFPNRVAVVEGGTTHNWQDIDACFEKYDHPLWKKMGELAIQSGGHGGMDFLMNWRMIYCLRNGEALDQDVYDAAAWSAIGPLSEESVGNRSDSVDVPDFTRGRWMFNEPLPVIK</sequence>
<dbReference type="PANTHER" id="PTHR43818">
    <property type="entry name" value="BCDNA.GH03377"/>
    <property type="match status" value="1"/>
</dbReference>
<dbReference type="GO" id="GO:0000166">
    <property type="term" value="F:nucleotide binding"/>
    <property type="evidence" value="ECO:0007669"/>
    <property type="project" value="InterPro"/>
</dbReference>
<dbReference type="Gene3D" id="3.40.50.720">
    <property type="entry name" value="NAD(P)-binding Rossmann-like Domain"/>
    <property type="match status" value="1"/>
</dbReference>
<comment type="similarity">
    <text evidence="2">Belongs to the Gfo/Idh/MocA family. Glycosyl hydrolase 109 subfamily.</text>
</comment>
<dbReference type="STRING" id="655355.SAMN05216283_102673"/>
<keyword evidence="9" id="KW-1185">Reference proteome</keyword>
<dbReference type="Gene3D" id="3.30.360.10">
    <property type="entry name" value="Dihydrodipicolinate Reductase, domain 2"/>
    <property type="match status" value="1"/>
</dbReference>
<feature type="domain" description="Glycosyl hydrolase 109 C-terminal" evidence="7">
    <location>
        <begin position="187"/>
        <end position="354"/>
    </location>
</feature>
<dbReference type="GO" id="GO:0016798">
    <property type="term" value="F:hydrolase activity, acting on glycosyl bonds"/>
    <property type="evidence" value="ECO:0007669"/>
    <property type="project" value="UniProtKB-KW"/>
</dbReference>
<dbReference type="InterPro" id="IPR036291">
    <property type="entry name" value="NAD(P)-bd_dom_sf"/>
</dbReference>
<gene>
    <name evidence="8" type="ORF">SAMN05216283_102673</name>
</gene>
<dbReference type="RefSeq" id="WP_093919309.1">
    <property type="nucleotide sequence ID" value="NZ_FONW01000002.1"/>
</dbReference>
<evidence type="ECO:0000313" key="8">
    <source>
        <dbReference type="EMBL" id="SFF10311.1"/>
    </source>
</evidence>
<feature type="domain" description="Gfo/Idh/MocA-like oxidoreductase N-terminal" evidence="6">
    <location>
        <begin position="51"/>
        <end position="176"/>
    </location>
</feature>
<proteinExistence type="inferred from homology"/>
<evidence type="ECO:0000256" key="4">
    <source>
        <dbReference type="ARBA" id="ARBA00023027"/>
    </source>
</evidence>
<evidence type="ECO:0000256" key="3">
    <source>
        <dbReference type="ARBA" id="ARBA00022801"/>
    </source>
</evidence>
<evidence type="ECO:0000256" key="1">
    <source>
        <dbReference type="ARBA" id="ARBA00001911"/>
    </source>
</evidence>
<dbReference type="AlphaFoldDB" id="A0A1I2G0Z8"/>
<evidence type="ECO:0000259" key="6">
    <source>
        <dbReference type="Pfam" id="PF01408"/>
    </source>
</evidence>
<dbReference type="Pfam" id="PF21252">
    <property type="entry name" value="Glyco_hydro_109_C"/>
    <property type="match status" value="1"/>
</dbReference>
<evidence type="ECO:0000256" key="2">
    <source>
        <dbReference type="ARBA" id="ARBA00009329"/>
    </source>
</evidence>
<dbReference type="SUPFAM" id="SSF51735">
    <property type="entry name" value="NAD(P)-binding Rossmann-fold domains"/>
    <property type="match status" value="1"/>
</dbReference>
<reference evidence="8 9" key="1">
    <citation type="submission" date="2016-10" db="EMBL/GenBank/DDBJ databases">
        <authorList>
            <person name="de Groot N.N."/>
        </authorList>
    </citation>
    <scope>NUCLEOTIDE SEQUENCE [LARGE SCALE GENOMIC DNA]</scope>
    <source>
        <strain evidence="8 9">CGMCC 1.9156</strain>
    </source>
</reference>
<keyword evidence="5" id="KW-0326">Glycosidase</keyword>
<dbReference type="PANTHER" id="PTHR43818:SF1">
    <property type="entry name" value="GLYCOSYL HYDROLASE FAMILY 109 PROTEIN"/>
    <property type="match status" value="1"/>
</dbReference>
<dbReference type="Pfam" id="PF01408">
    <property type="entry name" value="GFO_IDH_MocA"/>
    <property type="match status" value="1"/>
</dbReference>
<keyword evidence="4" id="KW-0520">NAD</keyword>
<comment type="cofactor">
    <cofactor evidence="1">
        <name>NAD(+)</name>
        <dbReference type="ChEBI" id="CHEBI:57540"/>
    </cofactor>
</comment>